<organism evidence="3 4">
    <name type="scientific">Rhizophlyctis rosea</name>
    <dbReference type="NCBI Taxonomy" id="64517"/>
    <lineage>
        <taxon>Eukaryota</taxon>
        <taxon>Fungi</taxon>
        <taxon>Fungi incertae sedis</taxon>
        <taxon>Chytridiomycota</taxon>
        <taxon>Chytridiomycota incertae sedis</taxon>
        <taxon>Chytridiomycetes</taxon>
        <taxon>Rhizophlyctidales</taxon>
        <taxon>Rhizophlyctidaceae</taxon>
        <taxon>Rhizophlyctis</taxon>
    </lineage>
</organism>
<dbReference type="InterPro" id="IPR051620">
    <property type="entry name" value="ORF904-like_C"/>
</dbReference>
<feature type="non-terminal residue" evidence="3">
    <location>
        <position position="515"/>
    </location>
</feature>
<proteinExistence type="predicted"/>
<evidence type="ECO:0000313" key="4">
    <source>
        <dbReference type="Proteomes" id="UP001212841"/>
    </source>
</evidence>
<reference evidence="3" key="1">
    <citation type="submission" date="2020-05" db="EMBL/GenBank/DDBJ databases">
        <title>Phylogenomic resolution of chytrid fungi.</title>
        <authorList>
            <person name="Stajich J.E."/>
            <person name="Amses K."/>
            <person name="Simmons R."/>
            <person name="Seto K."/>
            <person name="Myers J."/>
            <person name="Bonds A."/>
            <person name="Quandt C.A."/>
            <person name="Barry K."/>
            <person name="Liu P."/>
            <person name="Grigoriev I."/>
            <person name="Longcore J.E."/>
            <person name="James T.Y."/>
        </authorList>
    </citation>
    <scope>NUCLEOTIDE SEQUENCE</scope>
    <source>
        <strain evidence="3">JEL0318</strain>
    </source>
</reference>
<comment type="caution">
    <text evidence="3">The sequence shown here is derived from an EMBL/GenBank/DDBJ whole genome shotgun (WGS) entry which is preliminary data.</text>
</comment>
<feature type="domain" description="Bacteriophage/plasmid primase P4 C-terminal" evidence="2">
    <location>
        <begin position="328"/>
        <end position="488"/>
    </location>
</feature>
<protein>
    <recommendedName>
        <fullName evidence="2">Bacteriophage/plasmid primase P4 C-terminal domain-containing protein</fullName>
    </recommendedName>
</protein>
<evidence type="ECO:0000259" key="2">
    <source>
        <dbReference type="SMART" id="SM00885"/>
    </source>
</evidence>
<sequence length="515" mass="60513">MNLEIVKKTELASVYRIKDLLARETLPKESKTQLKRYLKQHKKGDTFDVTYNRSIKNFGRLRASPEGLQTIQRNCRCYISAHYYHDVDIVNCAPTILLHLFQKFKLSSPTLEAYVQDRSKILEEHKVTKQDVISMLFSKRVWTKDPFFIEMHKDTYERLIPILQKDEFFGKIWAIVKKSQKKDYKDNKEGSFLSQSIYYLEDQVLMHMENFLDKHRWVTDVLCSDGLQVCRQPLVTLEQSLLDECSEYVFEQCGIRIAIKEKPMTVDADFIEEHGLDMEDLGEDDPLAGELPSGEKELLFLQPIFPELPHLDELARLAISEGSDGAIARFVTMYWRHDFFVDDKHWYYFQDHIWKKDTSGHHLVNILMNELYDLFDERCQWRKGADGVTQCLKSLKITLNSTKDCRNIRDACRTLFAMKDTETFLKSLNSNLHLMAFKNGVYDFKKDEFRKGRASDYISMQIQYDYKPFNDKDEISVELRDILSRILPDEDLLTYVLTLLSSCLNGSTLEEMPMF</sequence>
<dbReference type="Pfam" id="PF08706">
    <property type="entry name" value="D5_N"/>
    <property type="match status" value="1"/>
</dbReference>
<dbReference type="PANTHER" id="PTHR35372:SF2">
    <property type="entry name" value="SF3 HELICASE DOMAIN-CONTAINING PROTEIN"/>
    <property type="match status" value="1"/>
</dbReference>
<accession>A0AAD5SAH0</accession>
<dbReference type="GO" id="GO:0016787">
    <property type="term" value="F:hydrolase activity"/>
    <property type="evidence" value="ECO:0007669"/>
    <property type="project" value="UniProtKB-KW"/>
</dbReference>
<gene>
    <name evidence="3" type="ORF">HK097_009499</name>
</gene>
<keyword evidence="4" id="KW-1185">Reference proteome</keyword>
<dbReference type="AlphaFoldDB" id="A0AAD5SAH0"/>
<evidence type="ECO:0000256" key="1">
    <source>
        <dbReference type="ARBA" id="ARBA00022801"/>
    </source>
</evidence>
<dbReference type="Proteomes" id="UP001212841">
    <property type="component" value="Unassembled WGS sequence"/>
</dbReference>
<dbReference type="EMBL" id="JADGJD010000631">
    <property type="protein sequence ID" value="KAJ3049525.1"/>
    <property type="molecule type" value="Genomic_DNA"/>
</dbReference>
<name>A0AAD5SAH0_9FUNG</name>
<evidence type="ECO:0000313" key="3">
    <source>
        <dbReference type="EMBL" id="KAJ3049525.1"/>
    </source>
</evidence>
<dbReference type="SMART" id="SM00885">
    <property type="entry name" value="D5_N"/>
    <property type="match status" value="1"/>
</dbReference>
<dbReference type="InterPro" id="IPR014818">
    <property type="entry name" value="Phage/plasmid_primase_P4_C"/>
</dbReference>
<dbReference type="PANTHER" id="PTHR35372">
    <property type="entry name" value="ATP BINDING PROTEIN-RELATED"/>
    <property type="match status" value="1"/>
</dbReference>
<keyword evidence="1" id="KW-0378">Hydrolase</keyword>